<evidence type="ECO:0000256" key="1">
    <source>
        <dbReference type="SAM" id="MobiDB-lite"/>
    </source>
</evidence>
<organism evidence="2 3">
    <name type="scientific">Oryza sativa subsp. japonica</name>
    <name type="common">Rice</name>
    <dbReference type="NCBI Taxonomy" id="39947"/>
    <lineage>
        <taxon>Eukaryota</taxon>
        <taxon>Viridiplantae</taxon>
        <taxon>Streptophyta</taxon>
        <taxon>Embryophyta</taxon>
        <taxon>Tracheophyta</taxon>
        <taxon>Spermatophyta</taxon>
        <taxon>Magnoliopsida</taxon>
        <taxon>Liliopsida</taxon>
        <taxon>Poales</taxon>
        <taxon>Poaceae</taxon>
        <taxon>BOP clade</taxon>
        <taxon>Oryzoideae</taxon>
        <taxon>Oryzeae</taxon>
        <taxon>Oryzinae</taxon>
        <taxon>Oryza</taxon>
        <taxon>Oryza sativa</taxon>
    </lineage>
</organism>
<accession>A0A0P0X1B3</accession>
<sequence length="138" mass="14593">VHAVPEHEPVAVAAQRRAALAGPLRAQPPAAAARAVGVRVAGGARVGEGQLRERVRVGDGVGEPRQPRGEAGHVAAERRVEAGGELVHAVVAAARRVRHAHARHAPHRPNVDDPKLPRAHPVQLLHTYTNTIHQLAIS</sequence>
<dbReference type="AlphaFoldDB" id="A0A0P0X1B3"/>
<dbReference type="Proteomes" id="UP000059680">
    <property type="component" value="Chromosome 6"/>
</dbReference>
<dbReference type="EMBL" id="AP014962">
    <property type="protein sequence ID" value="BAS99581.1"/>
    <property type="molecule type" value="Genomic_DNA"/>
</dbReference>
<reference evidence="2 3" key="3">
    <citation type="journal article" date="2013" name="Rice">
        <title>Improvement of the Oryza sativa Nipponbare reference genome using next generation sequence and optical map data.</title>
        <authorList>
            <person name="Kawahara Y."/>
            <person name="de la Bastide M."/>
            <person name="Hamilton J.P."/>
            <person name="Kanamori H."/>
            <person name="McCombie W.R."/>
            <person name="Ouyang S."/>
            <person name="Schwartz D.C."/>
            <person name="Tanaka T."/>
            <person name="Wu J."/>
            <person name="Zhou S."/>
            <person name="Childs K.L."/>
            <person name="Davidson R.M."/>
            <person name="Lin H."/>
            <person name="Quesada-Ocampo L."/>
            <person name="Vaillancourt B."/>
            <person name="Sakai H."/>
            <person name="Lee S.S."/>
            <person name="Kim J."/>
            <person name="Numa H."/>
            <person name="Itoh T."/>
            <person name="Buell C.R."/>
            <person name="Matsumoto T."/>
        </authorList>
    </citation>
    <scope>NUCLEOTIDE SEQUENCE [LARGE SCALE GENOMIC DNA]</scope>
    <source>
        <strain evidence="3">cv. Nipponbare</strain>
    </source>
</reference>
<name>A0A0P0X1B3_ORYSJ</name>
<dbReference type="Gramene" id="Os06t0725150-00">
    <property type="protein sequence ID" value="Os06t0725150-00"/>
    <property type="gene ID" value="Os06g0725150"/>
</dbReference>
<feature type="non-terminal residue" evidence="2">
    <location>
        <position position="1"/>
    </location>
</feature>
<evidence type="ECO:0000313" key="2">
    <source>
        <dbReference type="EMBL" id="BAS99581.1"/>
    </source>
</evidence>
<proteinExistence type="predicted"/>
<reference evidence="3" key="1">
    <citation type="journal article" date="2005" name="Nature">
        <title>The map-based sequence of the rice genome.</title>
        <authorList>
            <consortium name="International rice genome sequencing project (IRGSP)"/>
            <person name="Matsumoto T."/>
            <person name="Wu J."/>
            <person name="Kanamori H."/>
            <person name="Katayose Y."/>
            <person name="Fujisawa M."/>
            <person name="Namiki N."/>
            <person name="Mizuno H."/>
            <person name="Yamamoto K."/>
            <person name="Antonio B.A."/>
            <person name="Baba T."/>
            <person name="Sakata K."/>
            <person name="Nagamura Y."/>
            <person name="Aoki H."/>
            <person name="Arikawa K."/>
            <person name="Arita K."/>
            <person name="Bito T."/>
            <person name="Chiden Y."/>
            <person name="Fujitsuka N."/>
            <person name="Fukunaka R."/>
            <person name="Hamada M."/>
            <person name="Harada C."/>
            <person name="Hayashi A."/>
            <person name="Hijishita S."/>
            <person name="Honda M."/>
            <person name="Hosokawa S."/>
            <person name="Ichikawa Y."/>
            <person name="Idonuma A."/>
            <person name="Iijima M."/>
            <person name="Ikeda M."/>
            <person name="Ikeno M."/>
            <person name="Ito K."/>
            <person name="Ito S."/>
            <person name="Ito T."/>
            <person name="Ito Y."/>
            <person name="Ito Y."/>
            <person name="Iwabuchi A."/>
            <person name="Kamiya K."/>
            <person name="Karasawa W."/>
            <person name="Kurita K."/>
            <person name="Katagiri S."/>
            <person name="Kikuta A."/>
            <person name="Kobayashi H."/>
            <person name="Kobayashi N."/>
            <person name="Machita K."/>
            <person name="Maehara T."/>
            <person name="Masukawa M."/>
            <person name="Mizubayashi T."/>
            <person name="Mukai Y."/>
            <person name="Nagasaki H."/>
            <person name="Nagata Y."/>
            <person name="Naito S."/>
            <person name="Nakashima M."/>
            <person name="Nakama Y."/>
            <person name="Nakamichi Y."/>
            <person name="Nakamura M."/>
            <person name="Meguro A."/>
            <person name="Negishi M."/>
            <person name="Ohta I."/>
            <person name="Ohta T."/>
            <person name="Okamoto M."/>
            <person name="Ono N."/>
            <person name="Saji S."/>
            <person name="Sakaguchi M."/>
            <person name="Sakai K."/>
            <person name="Shibata M."/>
            <person name="Shimokawa T."/>
            <person name="Song J."/>
            <person name="Takazaki Y."/>
            <person name="Terasawa K."/>
            <person name="Tsugane M."/>
            <person name="Tsuji K."/>
            <person name="Ueda S."/>
            <person name="Waki K."/>
            <person name="Yamagata H."/>
            <person name="Yamamoto M."/>
            <person name="Yamamoto S."/>
            <person name="Yamane H."/>
            <person name="Yoshiki S."/>
            <person name="Yoshihara R."/>
            <person name="Yukawa K."/>
            <person name="Zhong H."/>
            <person name="Yano M."/>
            <person name="Yuan Q."/>
            <person name="Ouyang S."/>
            <person name="Liu J."/>
            <person name="Jones K.M."/>
            <person name="Gansberger K."/>
            <person name="Moffat K."/>
            <person name="Hill J."/>
            <person name="Bera J."/>
            <person name="Fadrosh D."/>
            <person name="Jin S."/>
            <person name="Johri S."/>
            <person name="Kim M."/>
            <person name="Overton L."/>
            <person name="Reardon M."/>
            <person name="Tsitrin T."/>
            <person name="Vuong H."/>
            <person name="Weaver B."/>
            <person name="Ciecko A."/>
            <person name="Tallon L."/>
            <person name="Jackson J."/>
            <person name="Pai G."/>
            <person name="Aken S.V."/>
            <person name="Utterback T."/>
            <person name="Reidmuller S."/>
            <person name="Feldblyum T."/>
            <person name="Hsiao J."/>
            <person name="Zismann V."/>
            <person name="Iobst S."/>
            <person name="de Vazeille A.R."/>
            <person name="Buell C.R."/>
            <person name="Ying K."/>
            <person name="Li Y."/>
            <person name="Lu T."/>
            <person name="Huang Y."/>
            <person name="Zhao Q."/>
            <person name="Feng Q."/>
            <person name="Zhang L."/>
            <person name="Zhu J."/>
            <person name="Weng Q."/>
            <person name="Mu J."/>
            <person name="Lu Y."/>
            <person name="Fan D."/>
            <person name="Liu Y."/>
            <person name="Guan J."/>
            <person name="Zhang Y."/>
            <person name="Yu S."/>
            <person name="Liu X."/>
            <person name="Zhang Y."/>
            <person name="Hong G."/>
            <person name="Han B."/>
            <person name="Choisne N."/>
            <person name="Demange N."/>
            <person name="Orjeda G."/>
            <person name="Samain S."/>
            <person name="Cattolico L."/>
            <person name="Pelletier E."/>
            <person name="Couloux A."/>
            <person name="Segurens B."/>
            <person name="Wincker P."/>
            <person name="D'Hont A."/>
            <person name="Scarpelli C."/>
            <person name="Weissenbach J."/>
            <person name="Salanoubat M."/>
            <person name="Quetier F."/>
            <person name="Yu Y."/>
            <person name="Kim H.R."/>
            <person name="Rambo T."/>
            <person name="Currie J."/>
            <person name="Collura K."/>
            <person name="Luo M."/>
            <person name="Yang T."/>
            <person name="Ammiraju J.S.S."/>
            <person name="Engler F."/>
            <person name="Soderlund C."/>
            <person name="Wing R.A."/>
            <person name="Palmer L.E."/>
            <person name="de la Bastide M."/>
            <person name="Spiegel L."/>
            <person name="Nascimento L."/>
            <person name="Zutavern T."/>
            <person name="O'Shaughnessy A."/>
            <person name="Dike S."/>
            <person name="Dedhia N."/>
            <person name="Preston R."/>
            <person name="Balija V."/>
            <person name="McCombie W.R."/>
            <person name="Chow T."/>
            <person name="Chen H."/>
            <person name="Chung M."/>
            <person name="Chen C."/>
            <person name="Shaw J."/>
            <person name="Wu H."/>
            <person name="Hsiao K."/>
            <person name="Chao Y."/>
            <person name="Chu M."/>
            <person name="Cheng C."/>
            <person name="Hour A."/>
            <person name="Lee P."/>
            <person name="Lin S."/>
            <person name="Lin Y."/>
            <person name="Liou J."/>
            <person name="Liu S."/>
            <person name="Hsing Y."/>
            <person name="Raghuvanshi S."/>
            <person name="Mohanty A."/>
            <person name="Bharti A.K."/>
            <person name="Gaur A."/>
            <person name="Gupta V."/>
            <person name="Kumar D."/>
            <person name="Ravi V."/>
            <person name="Vij S."/>
            <person name="Kapur A."/>
            <person name="Khurana P."/>
            <person name="Khurana P."/>
            <person name="Khurana J.P."/>
            <person name="Tyagi A.K."/>
            <person name="Gaikwad K."/>
            <person name="Singh A."/>
            <person name="Dalal V."/>
            <person name="Srivastava S."/>
            <person name="Dixit A."/>
            <person name="Pal A.K."/>
            <person name="Ghazi I.A."/>
            <person name="Yadav M."/>
            <person name="Pandit A."/>
            <person name="Bhargava A."/>
            <person name="Sureshbabu K."/>
            <person name="Batra K."/>
            <person name="Sharma T.R."/>
            <person name="Mohapatra T."/>
            <person name="Singh N.K."/>
            <person name="Messing J."/>
            <person name="Nelson A.B."/>
            <person name="Fuks G."/>
            <person name="Kavchok S."/>
            <person name="Keizer G."/>
            <person name="Linton E."/>
            <person name="Llaca V."/>
            <person name="Song R."/>
            <person name="Tanyolac B."/>
            <person name="Young S."/>
            <person name="Ho-Il K."/>
            <person name="Hahn J.H."/>
            <person name="Sangsakoo G."/>
            <person name="Vanavichit A."/>
            <person name="de Mattos Luiz.A.T."/>
            <person name="Zimmer P.D."/>
            <person name="Malone G."/>
            <person name="Dellagostin O."/>
            <person name="de Oliveira A.C."/>
            <person name="Bevan M."/>
            <person name="Bancroft I."/>
            <person name="Minx P."/>
            <person name="Cordum H."/>
            <person name="Wilson R."/>
            <person name="Cheng Z."/>
            <person name="Jin W."/>
            <person name="Jiang J."/>
            <person name="Leong S.A."/>
            <person name="Iwama H."/>
            <person name="Gojobori T."/>
            <person name="Itoh T."/>
            <person name="Niimura Y."/>
            <person name="Fujii Y."/>
            <person name="Habara T."/>
            <person name="Sakai H."/>
            <person name="Sato Y."/>
            <person name="Wilson G."/>
            <person name="Kumar K."/>
            <person name="McCouch S."/>
            <person name="Juretic N."/>
            <person name="Hoen D."/>
            <person name="Wright S."/>
            <person name="Bruskiewich R."/>
            <person name="Bureau T."/>
            <person name="Miyao A."/>
            <person name="Hirochika H."/>
            <person name="Nishikawa T."/>
            <person name="Kadowaki K."/>
            <person name="Sugiura M."/>
            <person name="Burr B."/>
            <person name="Sasaki T."/>
        </authorList>
    </citation>
    <scope>NUCLEOTIDE SEQUENCE [LARGE SCALE GENOMIC DNA]</scope>
    <source>
        <strain evidence="3">cv. Nipponbare</strain>
    </source>
</reference>
<reference evidence="2 3" key="2">
    <citation type="journal article" date="2013" name="Plant Cell Physiol.">
        <title>Rice Annotation Project Database (RAP-DB): an integrative and interactive database for rice genomics.</title>
        <authorList>
            <person name="Sakai H."/>
            <person name="Lee S.S."/>
            <person name="Tanaka T."/>
            <person name="Numa H."/>
            <person name="Kim J."/>
            <person name="Kawahara Y."/>
            <person name="Wakimoto H."/>
            <person name="Yang C.C."/>
            <person name="Iwamoto M."/>
            <person name="Abe T."/>
            <person name="Yamada Y."/>
            <person name="Muto A."/>
            <person name="Inokuchi H."/>
            <person name="Ikemura T."/>
            <person name="Matsumoto T."/>
            <person name="Sasaki T."/>
            <person name="Itoh T."/>
        </authorList>
    </citation>
    <scope>NUCLEOTIDE SEQUENCE [LARGE SCALE GENOMIC DNA]</scope>
    <source>
        <strain evidence="3">cv. Nipponbare</strain>
    </source>
</reference>
<protein>
    <submittedName>
        <fullName evidence="2">Os06g0725150 protein</fullName>
    </submittedName>
</protein>
<keyword evidence="3" id="KW-1185">Reference proteome</keyword>
<feature type="compositionally biased region" description="Basic residues" evidence="1">
    <location>
        <begin position="97"/>
        <end position="107"/>
    </location>
</feature>
<dbReference type="PaxDb" id="39947-A0A0P0X1B3"/>
<dbReference type="InParanoid" id="A0A0P0X1B3"/>
<gene>
    <name evidence="2" type="ordered locus">Os06g0725150</name>
    <name evidence="2" type="ORF">OSNPB_060725150</name>
</gene>
<feature type="region of interest" description="Disordered" evidence="1">
    <location>
        <begin position="97"/>
        <end position="117"/>
    </location>
</feature>
<evidence type="ECO:0000313" key="3">
    <source>
        <dbReference type="Proteomes" id="UP000059680"/>
    </source>
</evidence>